<proteinExistence type="predicted"/>
<evidence type="ECO:0000256" key="1">
    <source>
        <dbReference type="SAM" id="MobiDB-lite"/>
    </source>
</evidence>
<dbReference type="AlphaFoldDB" id="A0A5J4L8Z3"/>
<protein>
    <submittedName>
        <fullName evidence="2">Uncharacterized protein</fullName>
    </submittedName>
</protein>
<comment type="caution">
    <text evidence="2">The sequence shown here is derived from an EMBL/GenBank/DDBJ whole genome shotgun (WGS) entry which is preliminary data.</text>
</comment>
<gene>
    <name evidence="2" type="ORF">San01_02630</name>
</gene>
<sequence length="133" mass="13786">MPGQPVGYRAAEQQEEDQRDRPRGRHQADVGGGAAGCEHREGGGDHRAGAAEVRDDRGAGEQQVVAPRPWGAGRNYQEDTGTKGAAANGFRPGAPAARCTGCAGARTPPSSLCCCPGRMDVNDRHGDPWAAPG</sequence>
<keyword evidence="3" id="KW-1185">Reference proteome</keyword>
<accession>A0A5J4L8Z3</accession>
<organism evidence="2 3">
    <name type="scientific">Streptomyces angustmyceticus</name>
    <dbReference type="NCBI Taxonomy" id="285578"/>
    <lineage>
        <taxon>Bacteria</taxon>
        <taxon>Bacillati</taxon>
        <taxon>Actinomycetota</taxon>
        <taxon>Actinomycetes</taxon>
        <taxon>Kitasatosporales</taxon>
        <taxon>Streptomycetaceae</taxon>
        <taxon>Streptomyces</taxon>
    </lineage>
</organism>
<feature type="compositionally biased region" description="Basic and acidic residues" evidence="1">
    <location>
        <begin position="37"/>
        <end position="59"/>
    </location>
</feature>
<dbReference type="EMBL" id="BLAG01000004">
    <property type="protein sequence ID" value="GES27776.1"/>
    <property type="molecule type" value="Genomic_DNA"/>
</dbReference>
<evidence type="ECO:0000313" key="2">
    <source>
        <dbReference type="EMBL" id="GES27776.1"/>
    </source>
</evidence>
<dbReference type="Proteomes" id="UP000325598">
    <property type="component" value="Unassembled WGS sequence"/>
</dbReference>
<evidence type="ECO:0000313" key="3">
    <source>
        <dbReference type="Proteomes" id="UP000325598"/>
    </source>
</evidence>
<reference evidence="2 3" key="1">
    <citation type="submission" date="2019-10" db="EMBL/GenBank/DDBJ databases">
        <title>Whole genome shotgun sequence of Streptomyces angustmyceticus NBRC 3934.</title>
        <authorList>
            <person name="Hosoyama A."/>
            <person name="Ichikawa N."/>
            <person name="Kimura A."/>
            <person name="Kitahashi Y."/>
            <person name="Komaki H."/>
            <person name="Uohara A."/>
        </authorList>
    </citation>
    <scope>NUCLEOTIDE SEQUENCE [LARGE SCALE GENOMIC DNA]</scope>
    <source>
        <strain evidence="2 3">NBRC 3934</strain>
    </source>
</reference>
<feature type="region of interest" description="Disordered" evidence="1">
    <location>
        <begin position="1"/>
        <end position="90"/>
    </location>
</feature>
<name>A0A5J4L8Z3_9ACTN</name>